<evidence type="ECO:0000259" key="2">
    <source>
        <dbReference type="Pfam" id="PF24883"/>
    </source>
</evidence>
<dbReference type="Proteomes" id="UP000622797">
    <property type="component" value="Unassembled WGS sequence"/>
</dbReference>
<feature type="domain" description="Nephrocystin 3-like N-terminal" evidence="2">
    <location>
        <begin position="263"/>
        <end position="447"/>
    </location>
</feature>
<evidence type="ECO:0000256" key="1">
    <source>
        <dbReference type="ARBA" id="ARBA00022737"/>
    </source>
</evidence>
<dbReference type="InterPro" id="IPR027417">
    <property type="entry name" value="P-loop_NTPase"/>
</dbReference>
<dbReference type="SUPFAM" id="SSF52540">
    <property type="entry name" value="P-loop containing nucleoside triphosphate hydrolases"/>
    <property type="match status" value="1"/>
</dbReference>
<reference evidence="3" key="2">
    <citation type="submission" date="2020-05" db="EMBL/GenBank/DDBJ databases">
        <authorList>
            <person name="Kim H.-S."/>
            <person name="Proctor R.H."/>
            <person name="Brown D.W."/>
        </authorList>
    </citation>
    <scope>NUCLEOTIDE SEQUENCE</scope>
    <source>
        <strain evidence="3">NRRL 20472</strain>
    </source>
</reference>
<comment type="caution">
    <text evidence="3">The sequence shown here is derived from an EMBL/GenBank/DDBJ whole genome shotgun (WGS) entry which is preliminary data.</text>
</comment>
<gene>
    <name evidence="3" type="ORF">FSARC_7670</name>
</gene>
<accession>A0A8H4TUS7</accession>
<reference evidence="3" key="1">
    <citation type="journal article" date="2020" name="BMC Genomics">
        <title>Correction to: Identification and distribution of gene clusters required for synthesis of sphingolipid metabolism inhibitors in diverse species of the filamentous fungus Fusarium.</title>
        <authorList>
            <person name="Kim H.S."/>
            <person name="Lohmar J.M."/>
            <person name="Busman M."/>
            <person name="Brown D.W."/>
            <person name="Naumann T.A."/>
            <person name="Divon H.H."/>
            <person name="Lysoe E."/>
            <person name="Uhlig S."/>
            <person name="Proctor R.H."/>
        </authorList>
    </citation>
    <scope>NUCLEOTIDE SEQUENCE</scope>
    <source>
        <strain evidence="3">NRRL 20472</strain>
    </source>
</reference>
<keyword evidence="4" id="KW-1185">Reference proteome</keyword>
<protein>
    <recommendedName>
        <fullName evidence="2">Nephrocystin 3-like N-terminal domain-containing protein</fullName>
    </recommendedName>
</protein>
<dbReference type="InterPro" id="IPR056884">
    <property type="entry name" value="NPHP3-like_N"/>
</dbReference>
<evidence type="ECO:0000313" key="3">
    <source>
        <dbReference type="EMBL" id="KAF4964405.1"/>
    </source>
</evidence>
<dbReference type="EMBL" id="JABEXW010000413">
    <property type="protein sequence ID" value="KAF4964405.1"/>
    <property type="molecule type" value="Genomic_DNA"/>
</dbReference>
<organism evidence="3 4">
    <name type="scientific">Fusarium sarcochroum</name>
    <dbReference type="NCBI Taxonomy" id="1208366"/>
    <lineage>
        <taxon>Eukaryota</taxon>
        <taxon>Fungi</taxon>
        <taxon>Dikarya</taxon>
        <taxon>Ascomycota</taxon>
        <taxon>Pezizomycotina</taxon>
        <taxon>Sordariomycetes</taxon>
        <taxon>Hypocreomycetidae</taxon>
        <taxon>Hypocreales</taxon>
        <taxon>Nectriaceae</taxon>
        <taxon>Fusarium</taxon>
        <taxon>Fusarium lateritium species complex</taxon>
    </lineage>
</organism>
<dbReference type="Gene3D" id="3.40.50.300">
    <property type="entry name" value="P-loop containing nucleotide triphosphate hydrolases"/>
    <property type="match status" value="1"/>
</dbReference>
<keyword evidence="1" id="KW-0677">Repeat</keyword>
<dbReference type="PANTHER" id="PTHR10039:SF5">
    <property type="entry name" value="NACHT DOMAIN-CONTAINING PROTEIN"/>
    <property type="match status" value="1"/>
</dbReference>
<dbReference type="PANTHER" id="PTHR10039">
    <property type="entry name" value="AMELOGENIN"/>
    <property type="match status" value="1"/>
</dbReference>
<dbReference type="AlphaFoldDB" id="A0A8H4TUS7"/>
<dbReference type="Pfam" id="PF24883">
    <property type="entry name" value="NPHP3_N"/>
    <property type="match status" value="1"/>
</dbReference>
<sequence length="885" mass="101564">MDPVTAVGLASGILTFVQAGLKLAGVANQIYSSVDGILDENKHRESIAKEVKQAASRLETNGVEGLIPQQKSLLNLARECQATSTELINVLDDVKPRSSSTNYLKVWKDAIKATRKEDAIKSLERRLEAYRNQLTLGLVELSKAEAEDSFKEMLSLVTGNEKKLKALTKDVQILRQGQLAIDVTSVNSQAYNQVQQLLMIDEKALNLISQDRILRSLKFQEVDSRYEAIHEADKDSFKWIYEEVKVEEDNHWSTEILKMQHISRTRFLEWLSSEMAPAPIFHISGKLGSGKSTLVKFLCSHPRAKTELEQWAGDKTLVFASFFFWRNGTILQKSLHGLCCSLLHDVLIKRPDLIPEILPEHWQTTRQAPWQIQDKLDIRGSMIKDALNRVLENQRLYDTHRFCFFIDGLDEFEPGAHDDLDYLDLVEILRRWTNRANGNLKLCVSSREEPVFMDAFTEDPNFRLQDLTRFDMQDYARRRLDIIKDSSTKQRIIDDIPEKSSGIFLWTYLVVRTIRNKMSHGLSDESLEAYLESLPQGLEALFAHVLDNLNPDDERRTLRTIDLLKVAKTHGILFPLVAFSLWNDYEKDPEFSIRDSICRDEKDIRSLEMQLRGTCGGLIESQFLWDDLKVLDFVHRSIPDMFYEKTQTPELGRRMDIALKGFNTVNALSHLSFGAFRLSSETAATPYFVSIALMRLKEMNDQPPYQFLECLDSWINDIWFESPQPNNTVFVEGADSEKMYLVGATSLGEGSVQTFYSTICLAAFVGQQDYFDWKLKNDPKINDNTIKKALVTQSVLHSKSWEYFFDSEVLNQPFTSNLIPFPGEDQIYPIDADSDALTPWQYYIGQSIWVLHHGYWVKNPSQTGEVIERFLEQGEDPFCQSNDSL</sequence>
<name>A0A8H4TUS7_9HYPO</name>
<proteinExistence type="predicted"/>
<evidence type="ECO:0000313" key="4">
    <source>
        <dbReference type="Proteomes" id="UP000622797"/>
    </source>
</evidence>
<dbReference type="OrthoDB" id="443402at2759"/>